<proteinExistence type="predicted"/>
<name>A0A5F8GTU7_MONDO</name>
<dbReference type="GeneTree" id="ENSGT00940000157266"/>
<keyword evidence="2" id="KW-1185">Reference proteome</keyword>
<evidence type="ECO:0000313" key="1">
    <source>
        <dbReference type="Ensembl" id="ENSMODP00000050912.1"/>
    </source>
</evidence>
<reference evidence="1" key="3">
    <citation type="submission" date="2025-09" db="UniProtKB">
        <authorList>
            <consortium name="Ensembl"/>
        </authorList>
    </citation>
    <scope>IDENTIFICATION</scope>
</reference>
<dbReference type="AlphaFoldDB" id="A0A5F8GTU7"/>
<reference evidence="1" key="2">
    <citation type="submission" date="2025-08" db="UniProtKB">
        <authorList>
            <consortium name="Ensembl"/>
        </authorList>
    </citation>
    <scope>IDENTIFICATION</scope>
</reference>
<evidence type="ECO:0000313" key="2">
    <source>
        <dbReference type="Proteomes" id="UP000002280"/>
    </source>
</evidence>
<dbReference type="Ensembl" id="ENSMODT00000052369.1">
    <property type="protein sequence ID" value="ENSMODP00000050912.1"/>
    <property type="gene ID" value="ENSMODG00000020598.4"/>
</dbReference>
<sequence>ALAPPPTHPLSPRAEARADTASAHSSFSLLLLLSPPPSPPPPSTTATATTTTTTATSCCCCRCRCRRRFCCCHCGCCSSLLPTHSESAPLSRLLLLQSLSFFFLSLLSAPSFQSPASFQDQGKGRKHQVLFAASVMKKKLSDFTMQLVLLVFLVWKPARLVLADPQEDEAKNNITIFTRILDRLLDGYDNRLRPGLGGNSLSKQNGKCFDA</sequence>
<organism evidence="1 2">
    <name type="scientific">Monodelphis domestica</name>
    <name type="common">Gray short-tailed opossum</name>
    <dbReference type="NCBI Taxonomy" id="13616"/>
    <lineage>
        <taxon>Eukaryota</taxon>
        <taxon>Metazoa</taxon>
        <taxon>Chordata</taxon>
        <taxon>Craniata</taxon>
        <taxon>Vertebrata</taxon>
        <taxon>Euteleostomi</taxon>
        <taxon>Mammalia</taxon>
        <taxon>Metatheria</taxon>
        <taxon>Didelphimorphia</taxon>
        <taxon>Didelphidae</taxon>
        <taxon>Monodelphis</taxon>
    </lineage>
</organism>
<dbReference type="Proteomes" id="UP000002280">
    <property type="component" value="Chromosome 5"/>
</dbReference>
<gene>
    <name evidence="1" type="primary">GABRA2</name>
</gene>
<protein>
    <submittedName>
        <fullName evidence="1">Gamma-aminobutyric acid type A receptor subunit alpha2</fullName>
    </submittedName>
</protein>
<dbReference type="Bgee" id="ENSMODG00000020598">
    <property type="expression patterns" value="Expressed in spinal cord and 5 other cell types or tissues"/>
</dbReference>
<accession>A0A5F8GTU7</accession>
<reference evidence="1 2" key="1">
    <citation type="journal article" date="2007" name="Nature">
        <title>Genome of the marsupial Monodelphis domestica reveals innovation in non-coding sequences.</title>
        <authorList>
            <person name="Mikkelsen T.S."/>
            <person name="Wakefield M.J."/>
            <person name="Aken B."/>
            <person name="Amemiya C.T."/>
            <person name="Chang J.L."/>
            <person name="Duke S."/>
            <person name="Garber M."/>
            <person name="Gentles A.J."/>
            <person name="Goodstadt L."/>
            <person name="Heger A."/>
            <person name="Jurka J."/>
            <person name="Kamal M."/>
            <person name="Mauceli E."/>
            <person name="Searle S.M."/>
            <person name="Sharpe T."/>
            <person name="Baker M.L."/>
            <person name="Batzer M.A."/>
            <person name="Benos P.V."/>
            <person name="Belov K."/>
            <person name="Clamp M."/>
            <person name="Cook A."/>
            <person name="Cuff J."/>
            <person name="Das R."/>
            <person name="Davidow L."/>
            <person name="Deakin J.E."/>
            <person name="Fazzari M.J."/>
            <person name="Glass J.L."/>
            <person name="Grabherr M."/>
            <person name="Greally J.M."/>
            <person name="Gu W."/>
            <person name="Hore T.A."/>
            <person name="Huttley G.A."/>
            <person name="Kleber M."/>
            <person name="Jirtle R.L."/>
            <person name="Koina E."/>
            <person name="Lee J.T."/>
            <person name="Mahony S."/>
            <person name="Marra M.A."/>
            <person name="Miller R.D."/>
            <person name="Nicholls R.D."/>
            <person name="Oda M."/>
            <person name="Papenfuss A.T."/>
            <person name="Parra Z.E."/>
            <person name="Pollock D.D."/>
            <person name="Ray D.A."/>
            <person name="Schein J.E."/>
            <person name="Speed T.P."/>
            <person name="Thompson K."/>
            <person name="VandeBerg J.L."/>
            <person name="Wade C.M."/>
            <person name="Walker J.A."/>
            <person name="Waters P.D."/>
            <person name="Webber C."/>
            <person name="Weidman J.R."/>
            <person name="Xie X."/>
            <person name="Zody M.C."/>
            <person name="Baldwin J."/>
            <person name="Abdouelleil A."/>
            <person name="Abdulkadir J."/>
            <person name="Abebe A."/>
            <person name="Abera B."/>
            <person name="Abreu J."/>
            <person name="Acer S.C."/>
            <person name="Aftuck L."/>
            <person name="Alexander A."/>
            <person name="An P."/>
            <person name="Anderson E."/>
            <person name="Anderson S."/>
            <person name="Arachi H."/>
            <person name="Azer M."/>
            <person name="Bachantsang P."/>
            <person name="Barry A."/>
            <person name="Bayul T."/>
            <person name="Berlin A."/>
            <person name="Bessette D."/>
            <person name="Bloom T."/>
            <person name="Bloom T."/>
            <person name="Boguslavskiy L."/>
            <person name="Bonnet C."/>
            <person name="Boukhgalter B."/>
            <person name="Bourzgui I."/>
            <person name="Brown A."/>
            <person name="Cahill P."/>
            <person name="Channer S."/>
            <person name="Cheshatsang Y."/>
            <person name="Chuda L."/>
            <person name="Citroen M."/>
            <person name="Collymore A."/>
            <person name="Cooke P."/>
            <person name="Costello M."/>
            <person name="D'Aco K."/>
            <person name="Daza R."/>
            <person name="De Haan G."/>
            <person name="DeGray S."/>
            <person name="DeMaso C."/>
            <person name="Dhargay N."/>
            <person name="Dooley K."/>
            <person name="Dooley E."/>
            <person name="Doricent M."/>
            <person name="Dorje P."/>
            <person name="Dorjee K."/>
            <person name="Dupes A."/>
            <person name="Elong R."/>
            <person name="Falk J."/>
            <person name="Farina A."/>
            <person name="Faro S."/>
            <person name="Ferguson D."/>
            <person name="Fisher S."/>
            <person name="Foley C.D."/>
            <person name="Franke A."/>
            <person name="Friedrich D."/>
            <person name="Gadbois L."/>
            <person name="Gearin G."/>
            <person name="Gearin C.R."/>
            <person name="Giannoukos G."/>
            <person name="Goode T."/>
            <person name="Graham J."/>
            <person name="Grandbois E."/>
            <person name="Grewal S."/>
            <person name="Gyaltsen K."/>
            <person name="Hafez N."/>
            <person name="Hagos B."/>
            <person name="Hall J."/>
            <person name="Henson C."/>
            <person name="Hollinger A."/>
            <person name="Honan T."/>
            <person name="Huard M.D."/>
            <person name="Hughes L."/>
            <person name="Hurhula B."/>
            <person name="Husby M.E."/>
            <person name="Kamat A."/>
            <person name="Kanga B."/>
            <person name="Kashin S."/>
            <person name="Khazanovich D."/>
            <person name="Kisner P."/>
            <person name="Lance K."/>
            <person name="Lara M."/>
            <person name="Lee W."/>
            <person name="Lennon N."/>
            <person name="Letendre F."/>
            <person name="LeVine R."/>
            <person name="Lipovsky A."/>
            <person name="Liu X."/>
            <person name="Liu J."/>
            <person name="Liu S."/>
            <person name="Lokyitsang T."/>
            <person name="Lokyitsang Y."/>
            <person name="Lubonja R."/>
            <person name="Lui A."/>
            <person name="MacDonald P."/>
            <person name="Magnisalis V."/>
            <person name="Maru K."/>
            <person name="Matthews C."/>
            <person name="McCusker W."/>
            <person name="McDonough S."/>
            <person name="Mehta T."/>
            <person name="Meldrim J."/>
            <person name="Meneus L."/>
            <person name="Mihai O."/>
            <person name="Mihalev A."/>
            <person name="Mihova T."/>
            <person name="Mittelman R."/>
            <person name="Mlenga V."/>
            <person name="Montmayeur A."/>
            <person name="Mulrain L."/>
            <person name="Navidi A."/>
            <person name="Naylor J."/>
            <person name="Negash T."/>
            <person name="Nguyen T."/>
            <person name="Nguyen N."/>
            <person name="Nicol R."/>
            <person name="Norbu C."/>
            <person name="Norbu N."/>
            <person name="Novod N."/>
            <person name="O'Neill B."/>
            <person name="Osman S."/>
            <person name="Markiewicz E."/>
            <person name="Oyono O.L."/>
            <person name="Patti C."/>
            <person name="Phunkhang P."/>
            <person name="Pierre F."/>
            <person name="Priest M."/>
            <person name="Raghuraman S."/>
            <person name="Rege F."/>
            <person name="Reyes R."/>
            <person name="Rise C."/>
            <person name="Rogov P."/>
            <person name="Ross K."/>
            <person name="Ryan E."/>
            <person name="Settipalli S."/>
            <person name="Shea T."/>
            <person name="Sherpa N."/>
            <person name="Shi L."/>
            <person name="Shih D."/>
            <person name="Sparrow T."/>
            <person name="Spaulding J."/>
            <person name="Stalker J."/>
            <person name="Stange-Thomann N."/>
            <person name="Stavropoulos S."/>
            <person name="Stone C."/>
            <person name="Strader C."/>
            <person name="Tesfaye S."/>
            <person name="Thomson T."/>
            <person name="Thoulutsang Y."/>
            <person name="Thoulutsang D."/>
            <person name="Topham K."/>
            <person name="Topping I."/>
            <person name="Tsamla T."/>
            <person name="Vassiliev H."/>
            <person name="Vo A."/>
            <person name="Wangchuk T."/>
            <person name="Wangdi T."/>
            <person name="Weiand M."/>
            <person name="Wilkinson J."/>
            <person name="Wilson A."/>
            <person name="Yadav S."/>
            <person name="Young G."/>
            <person name="Yu Q."/>
            <person name="Zembek L."/>
            <person name="Zhong D."/>
            <person name="Zimmer A."/>
            <person name="Zwirko Z."/>
            <person name="Jaffe D.B."/>
            <person name="Alvarez P."/>
            <person name="Brockman W."/>
            <person name="Butler J."/>
            <person name="Chin C."/>
            <person name="Gnerre S."/>
            <person name="MacCallum I."/>
            <person name="Graves J.A."/>
            <person name="Ponting C.P."/>
            <person name="Breen M."/>
            <person name="Samollow P.B."/>
            <person name="Lander E.S."/>
            <person name="Lindblad-Toh K."/>
        </authorList>
    </citation>
    <scope>NUCLEOTIDE SEQUENCE [LARGE SCALE GENOMIC DNA]</scope>
</reference>